<dbReference type="Gene3D" id="3.90.550.10">
    <property type="entry name" value="Spore Coat Polysaccharide Biosynthesis Protein SpsA, Chain A"/>
    <property type="match status" value="1"/>
</dbReference>
<comment type="caution">
    <text evidence="2">The sequence shown here is derived from an EMBL/GenBank/DDBJ whole genome shotgun (WGS) entry which is preliminary data.</text>
</comment>
<reference evidence="3" key="1">
    <citation type="submission" date="2017-09" db="EMBL/GenBank/DDBJ databases">
        <title>Depth-based differentiation of microbial function through sediment-hosted aquifers and enrichment of novel symbionts in the deep terrestrial subsurface.</title>
        <authorList>
            <person name="Probst A.J."/>
            <person name="Ladd B."/>
            <person name="Jarett J.K."/>
            <person name="Geller-Mcgrath D.E."/>
            <person name="Sieber C.M.K."/>
            <person name="Emerson J.B."/>
            <person name="Anantharaman K."/>
            <person name="Thomas B.C."/>
            <person name="Malmstrom R."/>
            <person name="Stieglmeier M."/>
            <person name="Klingl A."/>
            <person name="Woyke T."/>
            <person name="Ryan C.M."/>
            <person name="Banfield J.F."/>
        </authorList>
    </citation>
    <scope>NUCLEOTIDE SEQUENCE [LARGE SCALE GENOMIC DNA]</scope>
</reference>
<dbReference type="InterPro" id="IPR001173">
    <property type="entry name" value="Glyco_trans_2-like"/>
</dbReference>
<proteinExistence type="predicted"/>
<sequence length="399" mass="46163">MNNKCDILVVIPFFNEEQRLPEILDSIAKSASNKFKVHLVMVNHQSIDDSIKIVKEFSSQFFKLDIIEENFPIHCGGQPRSTGIKKAIELAENYYLDDSIPIVTLDADVIVSINFVSEIIDKLNNDFEIVSFCERYNSTEFLKFINKQKNIDLAIKSFVGLNWLRYQILWGLINSGIKETRGPCGYAMRAKTLKQLGHKQPFDSDGQPVTGENNRLEIIANRNNLKVYSSPYYSQVHPRREIISCNNISQKGYSKNNCNAEVFKLARELDNYPVLTDEQIQNYLSAGIKRAIRMVLIRAIAYDRLNVVKIWFNHPMWYQIIELSTQYVNQNKPSEEILEVIGNGFYNDMFNFVMTKIDGAKFESFIKYLENKIPDNNDLNLWINDQSLIIKPDPTFIKL</sequence>
<dbReference type="SUPFAM" id="SSF53448">
    <property type="entry name" value="Nucleotide-diphospho-sugar transferases"/>
    <property type="match status" value="1"/>
</dbReference>
<dbReference type="InterPro" id="IPR029044">
    <property type="entry name" value="Nucleotide-diphossugar_trans"/>
</dbReference>
<organism evidence="2 3">
    <name type="scientific">Candidatus Shapirobacteria bacterium CG_4_8_14_3_um_filter_35_11</name>
    <dbReference type="NCBI Taxonomy" id="1974874"/>
    <lineage>
        <taxon>Bacteria</taxon>
        <taxon>Candidatus Shapironibacteriota</taxon>
    </lineage>
</organism>
<dbReference type="Proteomes" id="UP000228960">
    <property type="component" value="Unassembled WGS sequence"/>
</dbReference>
<name>A0A2M8GJS3_9BACT</name>
<gene>
    <name evidence="2" type="ORF">CO009_01980</name>
</gene>
<feature type="domain" description="Glycosyltransferase 2-like" evidence="1">
    <location>
        <begin position="9"/>
        <end position="156"/>
    </location>
</feature>
<evidence type="ECO:0000259" key="1">
    <source>
        <dbReference type="Pfam" id="PF00535"/>
    </source>
</evidence>
<dbReference type="AlphaFoldDB" id="A0A2M8GJS3"/>
<evidence type="ECO:0000313" key="2">
    <source>
        <dbReference type="EMBL" id="PJC80404.1"/>
    </source>
</evidence>
<evidence type="ECO:0000313" key="3">
    <source>
        <dbReference type="Proteomes" id="UP000228960"/>
    </source>
</evidence>
<protein>
    <recommendedName>
        <fullName evidence="1">Glycosyltransferase 2-like domain-containing protein</fullName>
    </recommendedName>
</protein>
<dbReference type="EMBL" id="PFQM01000054">
    <property type="protein sequence ID" value="PJC80404.1"/>
    <property type="molecule type" value="Genomic_DNA"/>
</dbReference>
<accession>A0A2M8GJS3</accession>
<dbReference type="Pfam" id="PF00535">
    <property type="entry name" value="Glycos_transf_2"/>
    <property type="match status" value="1"/>
</dbReference>